<feature type="active site" evidence="9">
    <location>
        <position position="284"/>
    </location>
</feature>
<reference evidence="12 13" key="1">
    <citation type="journal article" date="2014" name="Mol. Biol. Evol.">
        <title>Massive expansion of Ubiquitination-related gene families within the Chlamydiae.</title>
        <authorList>
            <person name="Domman D."/>
            <person name="Collingro A."/>
            <person name="Lagkouvardos I."/>
            <person name="Gehre L."/>
            <person name="Weinmaier T."/>
            <person name="Rattei T."/>
            <person name="Subtil A."/>
            <person name="Horn M."/>
        </authorList>
    </citation>
    <scope>NUCLEOTIDE SEQUENCE [LARGE SCALE GENOMIC DNA]</scope>
    <source>
        <strain evidence="12 13">OEW1</strain>
    </source>
</reference>
<evidence type="ECO:0000256" key="3">
    <source>
        <dbReference type="ARBA" id="ARBA00022618"/>
    </source>
</evidence>
<dbReference type="Gene3D" id="1.10.150.130">
    <property type="match status" value="1"/>
</dbReference>
<keyword evidence="8 9" id="KW-0131">Cell cycle</keyword>
<proteinExistence type="inferred from homology"/>
<dbReference type="PROSITE" id="PS51898">
    <property type="entry name" value="TYR_RECOMBINASE"/>
    <property type="match status" value="1"/>
</dbReference>
<dbReference type="GO" id="GO:0009037">
    <property type="term" value="F:tyrosine-based site-specific recombinase activity"/>
    <property type="evidence" value="ECO:0007669"/>
    <property type="project" value="UniProtKB-UniRule"/>
</dbReference>
<dbReference type="Gene3D" id="1.10.443.10">
    <property type="entry name" value="Intergrase catalytic core"/>
    <property type="match status" value="1"/>
</dbReference>
<evidence type="ECO:0000313" key="12">
    <source>
        <dbReference type="EMBL" id="KIA76268.1"/>
    </source>
</evidence>
<protein>
    <recommendedName>
        <fullName evidence="9">Tyrosine recombinase XerC</fullName>
    </recommendedName>
</protein>
<keyword evidence="7 9" id="KW-0233">DNA recombination</keyword>
<dbReference type="InterPro" id="IPR050090">
    <property type="entry name" value="Tyrosine_recombinase_XerCD"/>
</dbReference>
<feature type="active site" description="O-(3'-phospho-DNA)-tyrosine intermediate" evidence="9">
    <location>
        <position position="319"/>
    </location>
</feature>
<dbReference type="GO" id="GO:0003677">
    <property type="term" value="F:DNA binding"/>
    <property type="evidence" value="ECO:0007669"/>
    <property type="project" value="UniProtKB-UniRule"/>
</dbReference>
<accession>A0A0C1E7Z9</accession>
<evidence type="ECO:0000256" key="4">
    <source>
        <dbReference type="ARBA" id="ARBA00022829"/>
    </source>
</evidence>
<feature type="domain" description="Core-binding (CB)" evidence="11">
    <location>
        <begin position="9"/>
        <end position="123"/>
    </location>
</feature>
<dbReference type="GO" id="GO:0051301">
    <property type="term" value="P:cell division"/>
    <property type="evidence" value="ECO:0007669"/>
    <property type="project" value="UniProtKB-KW"/>
</dbReference>
<comment type="subcellular location">
    <subcellularLocation>
        <location evidence="1 9">Cytoplasm</location>
    </subcellularLocation>
</comment>
<feature type="active site" evidence="9">
    <location>
        <position position="287"/>
    </location>
</feature>
<dbReference type="InterPro" id="IPR004107">
    <property type="entry name" value="Integrase_SAM-like_N"/>
</dbReference>
<feature type="domain" description="Tyr recombinase" evidence="10">
    <location>
        <begin position="144"/>
        <end position="332"/>
    </location>
</feature>
<dbReference type="PATRIC" id="fig|83552.4.peg.2610"/>
<keyword evidence="2 9" id="KW-0963">Cytoplasm</keyword>
<dbReference type="InterPro" id="IPR002104">
    <property type="entry name" value="Integrase_catalytic"/>
</dbReference>
<dbReference type="InterPro" id="IPR011010">
    <property type="entry name" value="DNA_brk_join_enz"/>
</dbReference>
<evidence type="ECO:0000259" key="10">
    <source>
        <dbReference type="PROSITE" id="PS51898"/>
    </source>
</evidence>
<dbReference type="SUPFAM" id="SSF56349">
    <property type="entry name" value="DNA breaking-rejoining enzymes"/>
    <property type="match status" value="1"/>
</dbReference>
<name>A0A0C1E7Z9_9BACT</name>
<dbReference type="Proteomes" id="UP000031307">
    <property type="component" value="Unassembled WGS sequence"/>
</dbReference>
<feature type="active site" evidence="9">
    <location>
        <position position="208"/>
    </location>
</feature>
<organism evidence="12 13">
    <name type="scientific">Parachlamydia acanthamoebae</name>
    <dbReference type="NCBI Taxonomy" id="83552"/>
    <lineage>
        <taxon>Bacteria</taxon>
        <taxon>Pseudomonadati</taxon>
        <taxon>Chlamydiota</taxon>
        <taxon>Chlamydiia</taxon>
        <taxon>Parachlamydiales</taxon>
        <taxon>Parachlamydiaceae</taxon>
        <taxon>Parachlamydia</taxon>
    </lineage>
</organism>
<dbReference type="Pfam" id="PF02899">
    <property type="entry name" value="Phage_int_SAM_1"/>
    <property type="match status" value="2"/>
</dbReference>
<evidence type="ECO:0000313" key="13">
    <source>
        <dbReference type="Proteomes" id="UP000031307"/>
    </source>
</evidence>
<dbReference type="GO" id="GO:0006313">
    <property type="term" value="P:DNA transposition"/>
    <property type="evidence" value="ECO:0007669"/>
    <property type="project" value="UniProtKB-UniRule"/>
</dbReference>
<gene>
    <name evidence="9 12" type="primary">xerC</name>
    <name evidence="12" type="ORF">DB43_AO00070</name>
</gene>
<dbReference type="HAMAP" id="MF_01808">
    <property type="entry name" value="Recomb_XerC_XerD"/>
    <property type="match status" value="1"/>
</dbReference>
<dbReference type="InterPro" id="IPR023009">
    <property type="entry name" value="Tyrosine_recombinase_XerC/XerD"/>
</dbReference>
<dbReference type="Pfam" id="PF00589">
    <property type="entry name" value="Phage_integrase"/>
    <property type="match status" value="1"/>
</dbReference>
<evidence type="ECO:0000256" key="5">
    <source>
        <dbReference type="ARBA" id="ARBA00022908"/>
    </source>
</evidence>
<dbReference type="PANTHER" id="PTHR30349">
    <property type="entry name" value="PHAGE INTEGRASE-RELATED"/>
    <property type="match status" value="1"/>
</dbReference>
<comment type="subunit">
    <text evidence="9">Forms a cyclic heterotetrameric complex composed of two molecules of XerC and two molecules of XerD.</text>
</comment>
<feature type="active site" evidence="9">
    <location>
        <position position="310"/>
    </location>
</feature>
<dbReference type="InterPro" id="IPR010998">
    <property type="entry name" value="Integrase_recombinase_N"/>
</dbReference>
<comment type="caution">
    <text evidence="12">The sequence shown here is derived from an EMBL/GenBank/DDBJ whole genome shotgun (WGS) entry which is preliminary data.</text>
</comment>
<dbReference type="EMBL" id="JSAM01000125">
    <property type="protein sequence ID" value="KIA76268.1"/>
    <property type="molecule type" value="Genomic_DNA"/>
</dbReference>
<evidence type="ECO:0000256" key="7">
    <source>
        <dbReference type="ARBA" id="ARBA00023172"/>
    </source>
</evidence>
<dbReference type="PANTHER" id="PTHR30349:SF77">
    <property type="entry name" value="TYROSINE RECOMBINASE XERC"/>
    <property type="match status" value="1"/>
</dbReference>
<dbReference type="InterPro" id="IPR013762">
    <property type="entry name" value="Integrase-like_cat_sf"/>
</dbReference>
<keyword evidence="3 9" id="KW-0132">Cell division</keyword>
<dbReference type="AlphaFoldDB" id="A0A0C1E7Z9"/>
<keyword evidence="4 9" id="KW-0159">Chromosome partition</keyword>
<sequence length="338" mass="39167">MITINEGFNVFIEAAYRFLEYLRIIKNASEHTVRNYAIDLNALKEYLEHDLLPEEEDEKLPPKIRYNEPFSERLKTYDAALVLDTITRKTIRGFLAHLSDNQVHKRTVVRRLSSLRTFFKYTLAQKWISANPTEELESPRVEKKVPNSLSYDQVQTLFDQPDTKTFLGFRDRVIMELFYSSGLRVSELVALDRQEFDPKNLLIKLKGKGKKERIVPITKNAADWINAYLTHPERCVEIDGHFAQQDSNAIFLNRLGTRLTTRSVDRKFDKYLTASGLIGKVTPHTIRHTIATHWLENGMDLKTIQMILGHISLATTTIYTQVSKGLKKKVYDQTHPRA</sequence>
<comment type="function">
    <text evidence="9">Site-specific tyrosine recombinase, which acts by catalyzing the cutting and rejoining of the recombining DNA molecules. The XerC-XerD complex is essential to convert dimers of the bacterial chromosome into monomers to permit their segregation at cell division. It also contributes to the segregational stability of plasmids.</text>
</comment>
<dbReference type="PROSITE" id="PS51900">
    <property type="entry name" value="CB"/>
    <property type="match status" value="1"/>
</dbReference>
<evidence type="ECO:0000256" key="2">
    <source>
        <dbReference type="ARBA" id="ARBA00022490"/>
    </source>
</evidence>
<evidence type="ECO:0000256" key="8">
    <source>
        <dbReference type="ARBA" id="ARBA00023306"/>
    </source>
</evidence>
<evidence type="ECO:0000256" key="6">
    <source>
        <dbReference type="ARBA" id="ARBA00023125"/>
    </source>
</evidence>
<comment type="similarity">
    <text evidence="9">Belongs to the 'phage' integrase family. XerC subfamily.</text>
</comment>
<keyword evidence="6 9" id="KW-0238">DNA-binding</keyword>
<keyword evidence="5 9" id="KW-0229">DNA integration</keyword>
<dbReference type="GO" id="GO:0007059">
    <property type="term" value="P:chromosome segregation"/>
    <property type="evidence" value="ECO:0007669"/>
    <property type="project" value="UniProtKB-UniRule"/>
</dbReference>
<evidence type="ECO:0000256" key="9">
    <source>
        <dbReference type="HAMAP-Rule" id="MF_01808"/>
    </source>
</evidence>
<dbReference type="InterPro" id="IPR044068">
    <property type="entry name" value="CB"/>
</dbReference>
<evidence type="ECO:0000256" key="1">
    <source>
        <dbReference type="ARBA" id="ARBA00004496"/>
    </source>
</evidence>
<evidence type="ECO:0000259" key="11">
    <source>
        <dbReference type="PROSITE" id="PS51900"/>
    </source>
</evidence>
<dbReference type="GO" id="GO:0005737">
    <property type="term" value="C:cytoplasm"/>
    <property type="evidence" value="ECO:0007669"/>
    <property type="project" value="UniProtKB-SubCell"/>
</dbReference>
<feature type="active site" evidence="9">
    <location>
        <position position="184"/>
    </location>
</feature>